<protein>
    <submittedName>
        <fullName evidence="1">Response regulator</fullName>
    </submittedName>
</protein>
<sequence>MKAQVALATSSTGPGSPVARALMTSAQGLALDEFFQTRLMEISRRR</sequence>
<comment type="caution">
    <text evidence="1">The sequence shown here is derived from an EMBL/GenBank/DDBJ whole genome shotgun (WGS) entry which is preliminary data.</text>
</comment>
<evidence type="ECO:0000313" key="1">
    <source>
        <dbReference type="EMBL" id="EUA85712.1"/>
    </source>
</evidence>
<accession>A0ABN0QM05</accession>
<organism evidence="1 2">
    <name type="scientific">Mycobacterium ulcerans str. Harvey</name>
    <dbReference type="NCBI Taxonomy" id="1299332"/>
    <lineage>
        <taxon>Bacteria</taxon>
        <taxon>Bacillati</taxon>
        <taxon>Actinomycetota</taxon>
        <taxon>Actinomycetes</taxon>
        <taxon>Mycobacteriales</taxon>
        <taxon>Mycobacteriaceae</taxon>
        <taxon>Mycobacterium</taxon>
        <taxon>Mycobacterium ulcerans group</taxon>
    </lineage>
</organism>
<dbReference type="EMBL" id="JAOL01000189">
    <property type="protein sequence ID" value="EUA85712.1"/>
    <property type="molecule type" value="Genomic_DNA"/>
</dbReference>
<keyword evidence="2" id="KW-1185">Reference proteome</keyword>
<reference evidence="1 2" key="1">
    <citation type="submission" date="2014-01" db="EMBL/GenBank/DDBJ databases">
        <authorList>
            <person name="Dobos K."/>
            <person name="Lenaerts A."/>
            <person name="Ordway D."/>
            <person name="DeGroote M.A."/>
            <person name="Parker T."/>
            <person name="Sizemore C."/>
            <person name="Tallon L.J."/>
            <person name="Sadzewicz L.K."/>
            <person name="Sengamalay N."/>
            <person name="Fraser C.M."/>
            <person name="Hine E."/>
            <person name="Shefchek K.A."/>
            <person name="Das S.P."/>
            <person name="Tettelin H."/>
        </authorList>
    </citation>
    <scope>NUCLEOTIDE SEQUENCE [LARGE SCALE GENOMIC DNA]</scope>
    <source>
        <strain evidence="1 2">Harvey</strain>
    </source>
</reference>
<evidence type="ECO:0000313" key="2">
    <source>
        <dbReference type="Proteomes" id="UP000020681"/>
    </source>
</evidence>
<dbReference type="Proteomes" id="UP000020681">
    <property type="component" value="Unassembled WGS sequence"/>
</dbReference>
<proteinExistence type="predicted"/>
<gene>
    <name evidence="1" type="primary">oxyS</name>
    <name evidence="1" type="ORF">I551_7830</name>
</gene>
<name>A0ABN0QM05_MYCUL</name>